<name>A0A0R1S7W0_9LACO</name>
<evidence type="ECO:0000313" key="1">
    <source>
        <dbReference type="EMBL" id="KRL62818.1"/>
    </source>
</evidence>
<accession>A0A0R1S7W0</accession>
<dbReference type="InterPro" id="IPR045507">
    <property type="entry name" value="DUF6483"/>
</dbReference>
<reference evidence="1 2" key="1">
    <citation type="journal article" date="2015" name="Genome Announc.">
        <title>Expanding the biotechnology potential of lactobacilli through comparative genomics of 213 strains and associated genera.</title>
        <authorList>
            <person name="Sun Z."/>
            <person name="Harris H.M."/>
            <person name="McCann A."/>
            <person name="Guo C."/>
            <person name="Argimon S."/>
            <person name="Zhang W."/>
            <person name="Yang X."/>
            <person name="Jeffery I.B."/>
            <person name="Cooney J.C."/>
            <person name="Kagawa T.F."/>
            <person name="Liu W."/>
            <person name="Song Y."/>
            <person name="Salvetti E."/>
            <person name="Wrobel A."/>
            <person name="Rasinkangas P."/>
            <person name="Parkhill J."/>
            <person name="Rea M.C."/>
            <person name="O'Sullivan O."/>
            <person name="Ritari J."/>
            <person name="Douillard F.P."/>
            <person name="Paul Ross R."/>
            <person name="Yang R."/>
            <person name="Briner A.E."/>
            <person name="Felis G.E."/>
            <person name="de Vos W.M."/>
            <person name="Barrangou R."/>
            <person name="Klaenhammer T.R."/>
            <person name="Caufield P.W."/>
            <person name="Cui Y."/>
            <person name="Zhang H."/>
            <person name="O'Toole P.W."/>
        </authorList>
    </citation>
    <scope>NUCLEOTIDE SEQUENCE [LARGE SCALE GENOMIC DNA]</scope>
    <source>
        <strain evidence="1 2">DSM 14421</strain>
    </source>
</reference>
<gene>
    <name evidence="1" type="ORF">FC85_GL001683</name>
</gene>
<dbReference type="PATRIC" id="fig|1423739.3.peg.1765"/>
<organism evidence="1 2">
    <name type="scientific">Lentilactobacillus diolivorans DSM 14421</name>
    <dbReference type="NCBI Taxonomy" id="1423739"/>
    <lineage>
        <taxon>Bacteria</taxon>
        <taxon>Bacillati</taxon>
        <taxon>Bacillota</taxon>
        <taxon>Bacilli</taxon>
        <taxon>Lactobacillales</taxon>
        <taxon>Lactobacillaceae</taxon>
        <taxon>Lentilactobacillus</taxon>
    </lineage>
</organism>
<dbReference type="EMBL" id="AZEY01000105">
    <property type="protein sequence ID" value="KRL62818.1"/>
    <property type="molecule type" value="Genomic_DNA"/>
</dbReference>
<dbReference type="Pfam" id="PF20092">
    <property type="entry name" value="DUF6483"/>
    <property type="match status" value="1"/>
</dbReference>
<protein>
    <submittedName>
        <fullName evidence="1">Uncharacterized protein</fullName>
    </submittedName>
</protein>
<proteinExistence type="predicted"/>
<dbReference type="AlphaFoldDB" id="A0A0R1S7W0"/>
<sequence>MVTMLEDNDFIIRQIRAAAEGMAYILGHGKSTGRTEIVFPQDQRQKLPHQNELQQLIDQHQYAQAAERLLKYQRTMADQDFVKLGNWFYDQVNLSNQTNHPSEDLSKQTIMAGLRQLSRLKLDADKAPKTTR</sequence>
<evidence type="ECO:0000313" key="2">
    <source>
        <dbReference type="Proteomes" id="UP000052013"/>
    </source>
</evidence>
<dbReference type="Proteomes" id="UP000052013">
    <property type="component" value="Unassembled WGS sequence"/>
</dbReference>
<dbReference type="STRING" id="1423739.FC85_GL001683"/>
<comment type="caution">
    <text evidence="1">The sequence shown here is derived from an EMBL/GenBank/DDBJ whole genome shotgun (WGS) entry which is preliminary data.</text>
</comment>